<proteinExistence type="inferred from homology"/>
<evidence type="ECO:0000256" key="4">
    <source>
        <dbReference type="PIRSR" id="PIRSR000303-1"/>
    </source>
</evidence>
<keyword evidence="2 5" id="KW-0575">Peroxidase</keyword>
<dbReference type="PROSITE" id="PS51355">
    <property type="entry name" value="GLUTATHIONE_PEROXID_3"/>
    <property type="match status" value="1"/>
</dbReference>
<organism evidence="7 8">
    <name type="scientific">Kaistella treverensis</name>
    <dbReference type="NCBI Taxonomy" id="631455"/>
    <lineage>
        <taxon>Bacteria</taxon>
        <taxon>Pseudomonadati</taxon>
        <taxon>Bacteroidota</taxon>
        <taxon>Flavobacteriia</taxon>
        <taxon>Flavobacteriales</taxon>
        <taxon>Weeksellaceae</taxon>
        <taxon>Chryseobacterium group</taxon>
        <taxon>Kaistella</taxon>
    </lineage>
</organism>
<dbReference type="PROSITE" id="PS00460">
    <property type="entry name" value="GLUTATHIONE_PEROXID_1"/>
    <property type="match status" value="1"/>
</dbReference>
<dbReference type="Gene3D" id="3.40.30.10">
    <property type="entry name" value="Glutaredoxin"/>
    <property type="match status" value="1"/>
</dbReference>
<dbReference type="PANTHER" id="PTHR11592:SF78">
    <property type="entry name" value="GLUTATHIONE PEROXIDASE"/>
    <property type="match status" value="1"/>
</dbReference>
<keyword evidence="3 5" id="KW-0560">Oxidoreductase</keyword>
<evidence type="ECO:0000256" key="1">
    <source>
        <dbReference type="ARBA" id="ARBA00006926"/>
    </source>
</evidence>
<dbReference type="InterPro" id="IPR029759">
    <property type="entry name" value="GPX_AS"/>
</dbReference>
<evidence type="ECO:0000259" key="6">
    <source>
        <dbReference type="PROSITE" id="PS51352"/>
    </source>
</evidence>
<dbReference type="EMBL" id="FORQ01000001">
    <property type="protein sequence ID" value="SFI64151.1"/>
    <property type="molecule type" value="Genomic_DNA"/>
</dbReference>
<dbReference type="GO" id="GO:0034599">
    <property type="term" value="P:cellular response to oxidative stress"/>
    <property type="evidence" value="ECO:0007669"/>
    <property type="project" value="TreeGrafter"/>
</dbReference>
<keyword evidence="8" id="KW-1185">Reference proteome</keyword>
<dbReference type="SUPFAM" id="SSF52833">
    <property type="entry name" value="Thioredoxin-like"/>
    <property type="match status" value="1"/>
</dbReference>
<dbReference type="Proteomes" id="UP000242560">
    <property type="component" value="Unassembled WGS sequence"/>
</dbReference>
<dbReference type="CDD" id="cd00340">
    <property type="entry name" value="GSH_Peroxidase"/>
    <property type="match status" value="1"/>
</dbReference>
<evidence type="ECO:0000256" key="3">
    <source>
        <dbReference type="ARBA" id="ARBA00023002"/>
    </source>
</evidence>
<dbReference type="PRINTS" id="PR01011">
    <property type="entry name" value="GLUTPROXDASE"/>
</dbReference>
<feature type="active site" evidence="4">
    <location>
        <position position="71"/>
    </location>
</feature>
<accession>A0A1I3JV74</accession>
<dbReference type="InterPro" id="IPR000889">
    <property type="entry name" value="Glutathione_peroxidase"/>
</dbReference>
<dbReference type="PANTHER" id="PTHR11592">
    <property type="entry name" value="GLUTATHIONE PEROXIDASE"/>
    <property type="match status" value="1"/>
</dbReference>
<dbReference type="PROSITE" id="PS51352">
    <property type="entry name" value="THIOREDOXIN_2"/>
    <property type="match status" value="1"/>
</dbReference>
<feature type="domain" description="Thioredoxin" evidence="6">
    <location>
        <begin position="33"/>
        <end position="192"/>
    </location>
</feature>
<dbReference type="GO" id="GO:0004601">
    <property type="term" value="F:peroxidase activity"/>
    <property type="evidence" value="ECO:0007669"/>
    <property type="project" value="UniProtKB-KW"/>
</dbReference>
<dbReference type="Pfam" id="PF00255">
    <property type="entry name" value="GSHPx"/>
    <property type="match status" value="1"/>
</dbReference>
<dbReference type="PROSITE" id="PS51257">
    <property type="entry name" value="PROKAR_LIPOPROTEIN"/>
    <property type="match status" value="1"/>
</dbReference>
<dbReference type="FunFam" id="3.40.30.10:FF:000010">
    <property type="entry name" value="Glutathione peroxidase"/>
    <property type="match status" value="1"/>
</dbReference>
<evidence type="ECO:0000313" key="7">
    <source>
        <dbReference type="EMBL" id="SFI64151.1"/>
    </source>
</evidence>
<reference evidence="8" key="1">
    <citation type="submission" date="2016-10" db="EMBL/GenBank/DDBJ databases">
        <authorList>
            <person name="Varghese N."/>
            <person name="Submissions S."/>
        </authorList>
    </citation>
    <scope>NUCLEOTIDE SEQUENCE [LARGE SCALE GENOMIC DNA]</scope>
    <source>
        <strain evidence="8">DSM 22251</strain>
    </source>
</reference>
<dbReference type="PIRSF" id="PIRSF000303">
    <property type="entry name" value="Glutathion_perox"/>
    <property type="match status" value="1"/>
</dbReference>
<evidence type="ECO:0000313" key="8">
    <source>
        <dbReference type="Proteomes" id="UP000242560"/>
    </source>
</evidence>
<dbReference type="AlphaFoldDB" id="A0A1I3JV74"/>
<gene>
    <name evidence="7" type="ORF">SAMN05421638_0409</name>
</gene>
<evidence type="ECO:0000256" key="5">
    <source>
        <dbReference type="RuleBase" id="RU000499"/>
    </source>
</evidence>
<dbReference type="InterPro" id="IPR036249">
    <property type="entry name" value="Thioredoxin-like_sf"/>
</dbReference>
<sequence>MMKKLFILFLAGGALLQSCKNINKNTANMSTNETANKSLFDYKVESLDGKEINFADFKGKKVLIVNTASECGFTPQYADLEKLSKDYADKLVVVGFPANNFGGQEPGTNEEIGAFCEKNFGVTFPMAAKVSVKGDDIAPIFKYLTEKDLNGVKNTAILWNFTKFLVDENGKLIDSYISTTKPDSDAITKYLK</sequence>
<dbReference type="InterPro" id="IPR013766">
    <property type="entry name" value="Thioredoxin_domain"/>
</dbReference>
<comment type="similarity">
    <text evidence="1 5">Belongs to the glutathione peroxidase family.</text>
</comment>
<name>A0A1I3JV74_9FLAO</name>
<protein>
    <recommendedName>
        <fullName evidence="5">Glutathione peroxidase</fullName>
    </recommendedName>
</protein>
<evidence type="ECO:0000256" key="2">
    <source>
        <dbReference type="ARBA" id="ARBA00022559"/>
    </source>
</evidence>